<keyword evidence="4 8" id="KW-1133">Transmembrane helix</keyword>
<comment type="caution">
    <text evidence="11">The sequence shown here is derived from an EMBL/GenBank/DDBJ whole genome shotgun (WGS) entry which is preliminary data.</text>
</comment>
<keyword evidence="3 8" id="KW-0812">Transmembrane</keyword>
<sequence>MNRAYILLLLMVQLIATLCVNENSIIRDYFAFRKVRRIVGFSCDNAENNFKLARTFSDVYTTYISMLNCCTPESRELDARKILRAEYNWLGVFLDSRCDRREYARILVDATRYSMYDEMHKWLILGSNLSHVTEILNDSAFTVSTDVIIAVSSANDYILYDVYNPCKDRGGSMNVTHFGTWNSKTGLNVSMSQSKFERRANLHGMKLKVGVVIFNTRRGLQMNFKPENVSLHEIMLQHSMKSKYGQSKFLYVLLQHLSDIFNFTIEVVQINGQRRFDNSGPIFAAFKKRLVDLSASPFAMKVDRLNNGDIIGPVWPIRSCFMFRTISSTRIKPGQFLKPLSVKVWYVILAMIGTVTTVLIIFLRLEGIRTPTEMCGLSVLLTVGALSQQGSAFVPTRCASRIAFLQALFFSLLILNYYSASVVSNRLKNKGEKMNDSLISLAKSNMKIAAEYTPYIRSFLQVSDKEVRYFYDNCWTKIPESDRYLPLEEGLNRVAEGRLAYHTMIDSAYPHIERSFNRRSICELTEVHLFRAILAFYARHRSPFTELMKVGLTKIQNVGIQKRELKRWAARKPFCPNNLLIAEPLSIHEAAPIFIFLCISVALSILICIVENIIFFIFPIRIPRFMTENRRLIDKNSDLPSLRNVNLRTLRNFNFFNEWGKNNTMYAVLLILLQFVLISNAQDHVFVRDYFVYKKVRNVVGFSCGDTIGKLTLSFIKELCNINSHKNSMVWTNNCYRVKLTFIRFYIYVTVRYTGDFNLVKTLSTTGIFTIMREPSVKIDFRRFMRSETWTVGVVIDLRCQNETAVRIFAESSKYRMYDYSYNWLVLGSNYNQSVPILNDTAYNIVTDVALAISNRNGYDLYDVFNHCKYRGGSLNITQLGTWYPESGLKILLTQPLINRRANMHGMRLKISGVIQYRPKDMRLEDYMQDINTRSLDSMHKFVHAMILHIGDLFNFSVHASEIIYWDRHSVHGLIFEFLRSNYIDFASNPRIMVSERLDYATLIGAAWPIRPCFMLLSTSTNKIKLEIFLKPFTRQTWYVFAAFGLFSIFVMKIIMNREDIGKREKYSGAVVLSVGILSQQGANFLPKRLPSRIALFQITIHSWIMYNYYSASIVSARLSEPLDMMEDSVTVLADSNIRIAAEAVPYLNYFLYRLNWESDYFRKKRWDPLPESKRYLSIEEGIKQVGQGILAYHTDPNTAYPYVERMFDSNKICVLTEIHLFKQSVMGMYASHNGQFIEIAKIGLIKMFNTGLRNRQIKRWSSRKPQCQPDTLSTRSITIYETAPALILLAFGILVAVIICIVENIVYNRSM</sequence>
<dbReference type="Pfam" id="PF24576">
    <property type="entry name" value="IR75A_N"/>
    <property type="match status" value="2"/>
</dbReference>
<feature type="domain" description="Ionotropic receptor 75a N-terminal" evidence="10">
    <location>
        <begin position="772"/>
        <end position="912"/>
    </location>
</feature>
<dbReference type="EMBL" id="CAJDYZ010002350">
    <property type="protein sequence ID" value="CAD1469411.1"/>
    <property type="molecule type" value="Genomic_DNA"/>
</dbReference>
<evidence type="ECO:0000256" key="8">
    <source>
        <dbReference type="SAM" id="Phobius"/>
    </source>
</evidence>
<keyword evidence="5 8" id="KW-0472">Membrane</keyword>
<gene>
    <name evidence="11" type="ORF">MHI_LOCUS125017</name>
</gene>
<evidence type="ECO:0000256" key="7">
    <source>
        <dbReference type="ARBA" id="ARBA00023180"/>
    </source>
</evidence>
<accession>A0A6V7GW40</accession>
<dbReference type="OrthoDB" id="413361at2759"/>
<dbReference type="InterPro" id="IPR052192">
    <property type="entry name" value="Insect_Ionotropic_Sensory_Rcpt"/>
</dbReference>
<reference evidence="11" key="1">
    <citation type="submission" date="2020-07" db="EMBL/GenBank/DDBJ databases">
        <authorList>
            <person name="Nazaruddin N."/>
        </authorList>
    </citation>
    <scope>NUCLEOTIDE SEQUENCE</scope>
</reference>
<evidence type="ECO:0000256" key="4">
    <source>
        <dbReference type="ARBA" id="ARBA00022989"/>
    </source>
</evidence>
<feature type="transmembrane region" description="Helical" evidence="8">
    <location>
        <begin position="344"/>
        <end position="363"/>
    </location>
</feature>
<comment type="subcellular location">
    <subcellularLocation>
        <location evidence="1">Cell membrane</location>
        <topology evidence="1">Multi-pass membrane protein</topology>
    </subcellularLocation>
</comment>
<feature type="non-terminal residue" evidence="11">
    <location>
        <position position="1312"/>
    </location>
</feature>
<feature type="transmembrane region" description="Helical" evidence="8">
    <location>
        <begin position="375"/>
        <end position="396"/>
    </location>
</feature>
<dbReference type="PANTHER" id="PTHR42643:SF32">
    <property type="entry name" value="IONOTROPIC RECEPTOR 31A, ISOFORM C-RELATED"/>
    <property type="match status" value="1"/>
</dbReference>
<organism evidence="11 12">
    <name type="scientific">Heterotrigona itama</name>
    <dbReference type="NCBI Taxonomy" id="395501"/>
    <lineage>
        <taxon>Eukaryota</taxon>
        <taxon>Metazoa</taxon>
        <taxon>Ecdysozoa</taxon>
        <taxon>Arthropoda</taxon>
        <taxon>Hexapoda</taxon>
        <taxon>Insecta</taxon>
        <taxon>Pterygota</taxon>
        <taxon>Neoptera</taxon>
        <taxon>Endopterygota</taxon>
        <taxon>Hymenoptera</taxon>
        <taxon>Apocrita</taxon>
        <taxon>Aculeata</taxon>
        <taxon>Apoidea</taxon>
        <taxon>Anthophila</taxon>
        <taxon>Apidae</taxon>
        <taxon>Heterotrigona</taxon>
    </lineage>
</organism>
<dbReference type="Gene3D" id="1.10.287.70">
    <property type="match status" value="2"/>
</dbReference>
<dbReference type="InterPro" id="IPR057074">
    <property type="entry name" value="IR75A_N"/>
</dbReference>
<feature type="transmembrane region" description="Helical" evidence="8">
    <location>
        <begin position="593"/>
        <end position="618"/>
    </location>
</feature>
<evidence type="ECO:0000256" key="5">
    <source>
        <dbReference type="ARBA" id="ARBA00023136"/>
    </source>
</evidence>
<evidence type="ECO:0000313" key="11">
    <source>
        <dbReference type="EMBL" id="CAD1469411.1"/>
    </source>
</evidence>
<feature type="signal peptide" evidence="9">
    <location>
        <begin position="1"/>
        <end position="19"/>
    </location>
</feature>
<keyword evidence="6" id="KW-0675">Receptor</keyword>
<keyword evidence="2" id="KW-1003">Cell membrane</keyword>
<evidence type="ECO:0000256" key="9">
    <source>
        <dbReference type="SAM" id="SignalP"/>
    </source>
</evidence>
<keyword evidence="7" id="KW-0325">Glycoprotein</keyword>
<protein>
    <recommendedName>
        <fullName evidence="10">Ionotropic receptor 75a N-terminal domain-containing protein</fullName>
    </recommendedName>
</protein>
<dbReference type="Proteomes" id="UP000752696">
    <property type="component" value="Unassembled WGS sequence"/>
</dbReference>
<feature type="transmembrane region" description="Helical" evidence="8">
    <location>
        <begin position="402"/>
        <end position="420"/>
    </location>
</feature>
<evidence type="ECO:0000256" key="1">
    <source>
        <dbReference type="ARBA" id="ARBA00004651"/>
    </source>
</evidence>
<name>A0A6V7GW40_9HYME</name>
<feature type="chain" id="PRO_5027631008" description="Ionotropic receptor 75a N-terminal domain-containing protein" evidence="9">
    <location>
        <begin position="20"/>
        <end position="1312"/>
    </location>
</feature>
<keyword evidence="12" id="KW-1185">Reference proteome</keyword>
<evidence type="ECO:0000256" key="3">
    <source>
        <dbReference type="ARBA" id="ARBA00022692"/>
    </source>
</evidence>
<proteinExistence type="predicted"/>
<feature type="transmembrane region" description="Helical" evidence="8">
    <location>
        <begin position="1037"/>
        <end position="1055"/>
    </location>
</feature>
<evidence type="ECO:0000256" key="6">
    <source>
        <dbReference type="ARBA" id="ARBA00023170"/>
    </source>
</evidence>
<feature type="transmembrane region" description="Helical" evidence="8">
    <location>
        <begin position="1286"/>
        <end position="1308"/>
    </location>
</feature>
<evidence type="ECO:0000259" key="10">
    <source>
        <dbReference type="Pfam" id="PF24576"/>
    </source>
</evidence>
<dbReference type="GO" id="GO:0005886">
    <property type="term" value="C:plasma membrane"/>
    <property type="evidence" value="ECO:0007669"/>
    <property type="project" value="UniProtKB-SubCell"/>
</dbReference>
<dbReference type="PANTHER" id="PTHR42643">
    <property type="entry name" value="IONOTROPIC RECEPTOR 20A-RELATED"/>
    <property type="match status" value="1"/>
</dbReference>
<keyword evidence="9" id="KW-0732">Signal</keyword>
<evidence type="ECO:0000256" key="2">
    <source>
        <dbReference type="ARBA" id="ARBA00022475"/>
    </source>
</evidence>
<evidence type="ECO:0000313" key="12">
    <source>
        <dbReference type="Proteomes" id="UP000752696"/>
    </source>
</evidence>
<feature type="domain" description="Ionotropic receptor 75a N-terminal" evidence="10">
    <location>
        <begin position="21"/>
        <end position="212"/>
    </location>
</feature>
<dbReference type="SUPFAM" id="SSF53850">
    <property type="entry name" value="Periplasmic binding protein-like II"/>
    <property type="match status" value="2"/>
</dbReference>